<evidence type="ECO:0000313" key="6">
    <source>
        <dbReference type="EMBL" id="UZW73487.1"/>
    </source>
</evidence>
<evidence type="ECO:0000256" key="4">
    <source>
        <dbReference type="ARBA" id="ARBA00041148"/>
    </source>
</evidence>
<keyword evidence="7" id="KW-1185">Reference proteome</keyword>
<dbReference type="GO" id="GO:0045900">
    <property type="term" value="P:negative regulation of translational elongation"/>
    <property type="evidence" value="ECO:0007669"/>
    <property type="project" value="TreeGrafter"/>
</dbReference>
<reference evidence="6" key="1">
    <citation type="submission" date="2022-07" db="EMBL/GenBank/DDBJ databases">
        <title>Alkalimarinus sp. nov., isolated from gut of a Alitta virens.</title>
        <authorList>
            <person name="Yang A.I."/>
            <person name="Shin N.-R."/>
        </authorList>
    </citation>
    <scope>NUCLEOTIDE SEQUENCE</scope>
    <source>
        <strain evidence="6">FA028</strain>
    </source>
</reference>
<keyword evidence="1" id="KW-0810">Translation regulation</keyword>
<protein>
    <recommendedName>
        <fullName evidence="4">Ribosome hibernation promoting factor</fullName>
    </recommendedName>
    <alternativeName>
        <fullName evidence="5">Hibernation factor HPF</fullName>
    </alternativeName>
</protein>
<comment type="subunit">
    <text evidence="3">Associates exclusively with 100S ribosomes, which are dimers of 70S ribosomes.</text>
</comment>
<evidence type="ECO:0000256" key="2">
    <source>
        <dbReference type="ARBA" id="ARBA00038434"/>
    </source>
</evidence>
<sequence length="102" mass="11606">MQLNITGHHVDLTDSLKDYVSTKLEKLERHFDHISNVQVTLSVQKLRQIAEATLHISGADIHATAEQEDMYAAIDQLVDKLDRQILKHKEKNVDRLHGASAR</sequence>
<dbReference type="Gene3D" id="3.30.160.100">
    <property type="entry name" value="Ribosome hibernation promotion factor-like"/>
    <property type="match status" value="1"/>
</dbReference>
<dbReference type="EMBL" id="CP101527">
    <property type="protein sequence ID" value="UZW73487.1"/>
    <property type="molecule type" value="Genomic_DNA"/>
</dbReference>
<dbReference type="SUPFAM" id="SSF69754">
    <property type="entry name" value="Ribosome binding protein Y (YfiA homologue)"/>
    <property type="match status" value="1"/>
</dbReference>
<proteinExistence type="inferred from homology"/>
<dbReference type="FunFam" id="3.30.160.100:FF:000001">
    <property type="entry name" value="Ribosome hibernation promoting factor"/>
    <property type="match status" value="1"/>
</dbReference>
<evidence type="ECO:0000256" key="5">
    <source>
        <dbReference type="ARBA" id="ARBA00041319"/>
    </source>
</evidence>
<dbReference type="AlphaFoldDB" id="A0A9E8HFX8"/>
<dbReference type="RefSeq" id="WP_251809628.1">
    <property type="nucleotide sequence ID" value="NZ_CP101527.1"/>
</dbReference>
<dbReference type="NCBIfam" id="NF007780">
    <property type="entry name" value="PRK10470.1"/>
    <property type="match status" value="1"/>
</dbReference>
<dbReference type="PANTHER" id="PTHR33231">
    <property type="entry name" value="30S RIBOSOMAL PROTEIN"/>
    <property type="match status" value="1"/>
</dbReference>
<evidence type="ECO:0000313" key="7">
    <source>
        <dbReference type="Proteomes" id="UP001164472"/>
    </source>
</evidence>
<evidence type="ECO:0000256" key="1">
    <source>
        <dbReference type="ARBA" id="ARBA00022845"/>
    </source>
</evidence>
<dbReference type="GO" id="GO:0043024">
    <property type="term" value="F:ribosomal small subunit binding"/>
    <property type="evidence" value="ECO:0007669"/>
    <property type="project" value="TreeGrafter"/>
</dbReference>
<dbReference type="CDD" id="cd00552">
    <property type="entry name" value="RaiA"/>
    <property type="match status" value="1"/>
</dbReference>
<accession>A0A9E8HFX8</accession>
<organism evidence="6 7">
    <name type="scientific">Alkalimarinus sediminis</name>
    <dbReference type="NCBI Taxonomy" id="1632866"/>
    <lineage>
        <taxon>Bacteria</taxon>
        <taxon>Pseudomonadati</taxon>
        <taxon>Pseudomonadota</taxon>
        <taxon>Gammaproteobacteria</taxon>
        <taxon>Alteromonadales</taxon>
        <taxon>Alteromonadaceae</taxon>
        <taxon>Alkalimarinus</taxon>
    </lineage>
</organism>
<evidence type="ECO:0000256" key="3">
    <source>
        <dbReference type="ARBA" id="ARBA00038695"/>
    </source>
</evidence>
<comment type="similarity">
    <text evidence="2">Belongs to the HPF/YfiA ribosome-associated protein family. Short HPF subfamily.</text>
</comment>
<dbReference type="InterPro" id="IPR003489">
    <property type="entry name" value="RHF/RaiA"/>
</dbReference>
<dbReference type="GO" id="GO:0022627">
    <property type="term" value="C:cytosolic small ribosomal subunit"/>
    <property type="evidence" value="ECO:0007669"/>
    <property type="project" value="TreeGrafter"/>
</dbReference>
<dbReference type="NCBIfam" id="TIGR00741">
    <property type="entry name" value="yfiA"/>
    <property type="match status" value="1"/>
</dbReference>
<dbReference type="PANTHER" id="PTHR33231:SF1">
    <property type="entry name" value="30S RIBOSOMAL PROTEIN"/>
    <property type="match status" value="1"/>
</dbReference>
<dbReference type="KEGG" id="asem:NNL22_10565"/>
<dbReference type="Pfam" id="PF02482">
    <property type="entry name" value="Ribosomal_S30AE"/>
    <property type="match status" value="1"/>
</dbReference>
<dbReference type="InterPro" id="IPR036567">
    <property type="entry name" value="RHF-like"/>
</dbReference>
<name>A0A9E8HFX8_9ALTE</name>
<dbReference type="InterPro" id="IPR050574">
    <property type="entry name" value="HPF/YfiA_ribosome-assoc"/>
</dbReference>
<dbReference type="Proteomes" id="UP001164472">
    <property type="component" value="Chromosome"/>
</dbReference>
<gene>
    <name evidence="6" type="primary">hpf</name>
    <name evidence="6" type="ORF">NNL22_10565</name>
</gene>